<reference evidence="5 6" key="1">
    <citation type="submission" date="2023-02" db="EMBL/GenBank/DDBJ databases">
        <title>Evolution of Hrp T3SS in non-pathogenic Pseudomonas fluorescens.</title>
        <authorList>
            <person name="Liao K."/>
            <person name="Wei H."/>
            <person name="Gu Y."/>
        </authorList>
    </citation>
    <scope>NUCLEOTIDE SEQUENCE [LARGE SCALE GENOMIC DNA]</scope>
    <source>
        <strain evidence="5 6">FP2034</strain>
    </source>
</reference>
<proteinExistence type="inferred from homology"/>
<dbReference type="Pfam" id="PF03960">
    <property type="entry name" value="ArsC"/>
    <property type="match status" value="1"/>
</dbReference>
<dbReference type="GO" id="GO:0008794">
    <property type="term" value="F:arsenate reductase (glutaredoxin) activity"/>
    <property type="evidence" value="ECO:0007669"/>
    <property type="project" value="UniProtKB-EC"/>
</dbReference>
<evidence type="ECO:0000256" key="1">
    <source>
        <dbReference type="ARBA" id="ARBA00007198"/>
    </source>
</evidence>
<evidence type="ECO:0000256" key="3">
    <source>
        <dbReference type="PROSITE-ProRule" id="PRU01282"/>
    </source>
</evidence>
<organism evidence="5 6">
    <name type="scientific">Pseudomonas beijingensis</name>
    <dbReference type="NCBI Taxonomy" id="2954101"/>
    <lineage>
        <taxon>Bacteria</taxon>
        <taxon>Pseudomonadati</taxon>
        <taxon>Pseudomonadota</taxon>
        <taxon>Gammaproteobacteria</taxon>
        <taxon>Pseudomonadales</taxon>
        <taxon>Pseudomonadaceae</taxon>
        <taxon>Pseudomonas</taxon>
    </lineage>
</organism>
<dbReference type="InterPro" id="IPR006659">
    <property type="entry name" value="Arsenate_reductase"/>
</dbReference>
<comment type="similarity">
    <text evidence="1 3 4">Belongs to the ArsC family.</text>
</comment>
<keyword evidence="6" id="KW-1185">Reference proteome</keyword>
<dbReference type="SUPFAM" id="SSF52833">
    <property type="entry name" value="Thioredoxin-like"/>
    <property type="match status" value="1"/>
</dbReference>
<dbReference type="RefSeq" id="WP_122569242.1">
    <property type="nucleotide sequence ID" value="NZ_CP117425.1"/>
</dbReference>
<dbReference type="NCBIfam" id="TIGR00014">
    <property type="entry name" value="arsC"/>
    <property type="match status" value="1"/>
</dbReference>
<comment type="catalytic activity">
    <reaction evidence="4">
        <text>[glutaredoxin]-dithiol + arsenate + glutathione + H(+) = glutathionyl-S-S-[glutaredoxin] + arsenite + H2O</text>
        <dbReference type="Rhea" id="RHEA:22016"/>
        <dbReference type="Rhea" id="RHEA-COMP:10729"/>
        <dbReference type="Rhea" id="RHEA-COMP:17668"/>
        <dbReference type="ChEBI" id="CHEBI:15377"/>
        <dbReference type="ChEBI" id="CHEBI:15378"/>
        <dbReference type="ChEBI" id="CHEBI:29242"/>
        <dbReference type="ChEBI" id="CHEBI:29950"/>
        <dbReference type="ChEBI" id="CHEBI:48597"/>
        <dbReference type="ChEBI" id="CHEBI:57925"/>
        <dbReference type="ChEBI" id="CHEBI:146199"/>
        <dbReference type="EC" id="1.20.4.1"/>
    </reaction>
</comment>
<evidence type="ECO:0000256" key="2">
    <source>
        <dbReference type="ARBA" id="ARBA00023002"/>
    </source>
</evidence>
<dbReference type="PROSITE" id="PS51353">
    <property type="entry name" value="ARSC"/>
    <property type="match status" value="1"/>
</dbReference>
<dbReference type="PANTHER" id="PTHR30041">
    <property type="entry name" value="ARSENATE REDUCTASE"/>
    <property type="match status" value="1"/>
</dbReference>
<dbReference type="InterPro" id="IPR006660">
    <property type="entry name" value="Arsenate_reductase-like"/>
</dbReference>
<sequence length="117" mass="12969">MTDLTLYHNPRCSKSRGALELLEARGLTPTVVRYLETPLDATQLERLLGKLGISARQLLRTGEDEYKDLNLADESLSQAQLIAAIAAHPKLMERPILETGEKAVIGRPPEKILEILP</sequence>
<dbReference type="CDD" id="cd03034">
    <property type="entry name" value="ArsC_ArsC"/>
    <property type="match status" value="1"/>
</dbReference>
<keyword evidence="2 4" id="KW-0560">Oxidoreductase</keyword>
<dbReference type="EC" id="1.20.4.1" evidence="4"/>
<dbReference type="InterPro" id="IPR036249">
    <property type="entry name" value="Thioredoxin-like_sf"/>
</dbReference>
<evidence type="ECO:0000313" key="5">
    <source>
        <dbReference type="EMBL" id="WLG99856.1"/>
    </source>
</evidence>
<dbReference type="EMBL" id="CP117451">
    <property type="protein sequence ID" value="WLG99856.1"/>
    <property type="molecule type" value="Genomic_DNA"/>
</dbReference>
<evidence type="ECO:0000256" key="4">
    <source>
        <dbReference type="RuleBase" id="RU362029"/>
    </source>
</evidence>
<accession>A0ABY9F957</accession>
<gene>
    <name evidence="5" type="primary">arsC</name>
    <name evidence="5" type="ORF">PSH92_21190</name>
</gene>
<evidence type="ECO:0000313" key="6">
    <source>
        <dbReference type="Proteomes" id="UP001224838"/>
    </source>
</evidence>
<name>A0ABY9F957_9PSED</name>
<protein>
    <recommendedName>
        <fullName evidence="4">Arsenate reductase</fullName>
        <ecNumber evidence="4">1.20.4.1</ecNumber>
    </recommendedName>
</protein>
<dbReference type="Proteomes" id="UP001224838">
    <property type="component" value="Chromosome"/>
</dbReference>
<dbReference type="PANTHER" id="PTHR30041:SF4">
    <property type="entry name" value="ARSENATE REDUCTASE"/>
    <property type="match status" value="1"/>
</dbReference>
<dbReference type="Gene3D" id="3.40.30.10">
    <property type="entry name" value="Glutaredoxin"/>
    <property type="match status" value="1"/>
</dbReference>